<evidence type="ECO:0000259" key="2">
    <source>
        <dbReference type="Pfam" id="PF15508"/>
    </source>
</evidence>
<dbReference type="EMBL" id="KQ947405">
    <property type="protein sequence ID" value="KUJ23449.1"/>
    <property type="molecule type" value="Genomic_DNA"/>
</dbReference>
<dbReference type="PANTHER" id="PTHR28583:SF1">
    <property type="entry name" value="ACID CERAMIDASE"/>
    <property type="match status" value="1"/>
</dbReference>
<keyword evidence="4" id="KW-1185">Reference proteome</keyword>
<evidence type="ECO:0000313" key="4">
    <source>
        <dbReference type="Proteomes" id="UP000070700"/>
    </source>
</evidence>
<evidence type="ECO:0000313" key="3">
    <source>
        <dbReference type="EMBL" id="KUJ23449.1"/>
    </source>
</evidence>
<gene>
    <name evidence="3" type="ORF">LY89DRAFT_574468</name>
</gene>
<dbReference type="STRING" id="149040.A0A194XTT3"/>
<dbReference type="PANTHER" id="PTHR28583">
    <property type="entry name" value="ACID AMIDASE"/>
    <property type="match status" value="1"/>
</dbReference>
<dbReference type="InterPro" id="IPR029130">
    <property type="entry name" value="Acid_ceramidase_N"/>
</dbReference>
<dbReference type="Proteomes" id="UP000070700">
    <property type="component" value="Unassembled WGS sequence"/>
</dbReference>
<dbReference type="GeneID" id="28818471"/>
<dbReference type="KEGG" id="psco:LY89DRAFT_574468"/>
<dbReference type="InParanoid" id="A0A194XTT3"/>
<organism evidence="3 4">
    <name type="scientific">Mollisia scopiformis</name>
    <name type="common">Conifer needle endophyte fungus</name>
    <name type="synonym">Phialocephala scopiformis</name>
    <dbReference type="NCBI Taxonomy" id="149040"/>
    <lineage>
        <taxon>Eukaryota</taxon>
        <taxon>Fungi</taxon>
        <taxon>Dikarya</taxon>
        <taxon>Ascomycota</taxon>
        <taxon>Pezizomycotina</taxon>
        <taxon>Leotiomycetes</taxon>
        <taxon>Helotiales</taxon>
        <taxon>Mollisiaceae</taxon>
        <taxon>Mollisia</taxon>
    </lineage>
</organism>
<dbReference type="OrthoDB" id="5273684at2759"/>
<dbReference type="AlphaFoldDB" id="A0A194XTT3"/>
<dbReference type="EC" id="3.5.1.23" evidence="1"/>
<protein>
    <recommendedName>
        <fullName evidence="1">ceramidase</fullName>
        <ecNumber evidence="1">3.5.1.23</ecNumber>
    </recommendedName>
</protein>
<dbReference type="GO" id="GO:0017040">
    <property type="term" value="F:N-acylsphingosine amidohydrolase activity"/>
    <property type="evidence" value="ECO:0007669"/>
    <property type="project" value="UniProtKB-EC"/>
</dbReference>
<reference evidence="3 4" key="1">
    <citation type="submission" date="2015-10" db="EMBL/GenBank/DDBJ databases">
        <title>Full genome of DAOMC 229536 Phialocephala scopiformis, a fungal endophyte of spruce producing the potent anti-insectan compound rugulosin.</title>
        <authorList>
            <consortium name="DOE Joint Genome Institute"/>
            <person name="Walker A.K."/>
            <person name="Frasz S.L."/>
            <person name="Seifert K.A."/>
            <person name="Miller J.D."/>
            <person name="Mondo S.J."/>
            <person name="Labutti K."/>
            <person name="Lipzen A."/>
            <person name="Dockter R."/>
            <person name="Kennedy M."/>
            <person name="Grigoriev I.V."/>
            <person name="Spatafora J.W."/>
        </authorList>
    </citation>
    <scope>NUCLEOTIDE SEQUENCE [LARGE SCALE GENOMIC DNA]</scope>
    <source>
        <strain evidence="3 4">CBS 120377</strain>
    </source>
</reference>
<proteinExistence type="predicted"/>
<name>A0A194XTT3_MOLSC</name>
<dbReference type="RefSeq" id="XP_018077804.1">
    <property type="nucleotide sequence ID" value="XM_018208745.1"/>
</dbReference>
<dbReference type="Pfam" id="PF15508">
    <property type="entry name" value="NAAA-beta"/>
    <property type="match status" value="1"/>
</dbReference>
<evidence type="ECO:0000256" key="1">
    <source>
        <dbReference type="ARBA" id="ARBA00011891"/>
    </source>
</evidence>
<accession>A0A194XTT3</accession>
<sequence>MAAEIPSSKDPIPTYRIDLSLPPSERYVQLGKEFAPKMQKITPLFDEVLRPAFPRRWMRRWIAWLAWLFLRRVYSAEETAEIKGLSKAAGVDMYFLVALNVLLDSMLGCTSGAVMTSPKGSKRGKVGEEDKRMMHFRTLDWGMDPLRSVLVVLEFVRSKSEEPEKVIGRSITYAGFVGILTGVKQELSISLNFRPNHECSTFKLRLYQLLVLFGFRPSISHIIRSTIFPPVKTAAVPLEELAVTMSKKQTAPCYLILCDGTSSTVLEKDLLNAKIRTSDEFIVHTNNDTTPALEPAKPLHDADGHPAVLNILDEMGLDAFIKDSKERSACVQKKWNALKGRQRRKQQAQLVEEKDMVSLYVREETLVGWVRKYPTMNGQSHFGCVMDPKKGDIRWLERGACWLSEESLTMAEDDQDVVIVSD</sequence>
<feature type="domain" description="Acid ceramidase N-terminal" evidence="2">
    <location>
        <begin position="11"/>
        <end position="72"/>
    </location>
</feature>